<feature type="region of interest" description="Disordered" evidence="5">
    <location>
        <begin position="1"/>
        <end position="57"/>
    </location>
</feature>
<dbReference type="AlphaFoldDB" id="A0A427B8Q1"/>
<keyword evidence="4" id="KW-0539">Nucleus</keyword>
<protein>
    <submittedName>
        <fullName evidence="6">Uncharacterized protein</fullName>
    </submittedName>
</protein>
<feature type="compositionally biased region" description="Low complexity" evidence="5">
    <location>
        <begin position="31"/>
        <end position="55"/>
    </location>
</feature>
<dbReference type="PANTHER" id="PTHR23340:SF0">
    <property type="entry name" value="SURP AND G-PATCH DOMAIN-CONTAINING PROTEIN 1 ISOFORM X1"/>
    <property type="match status" value="1"/>
</dbReference>
<evidence type="ECO:0000256" key="3">
    <source>
        <dbReference type="ARBA" id="ARBA00023187"/>
    </source>
</evidence>
<accession>A0A427B8Q1</accession>
<organism evidence="6 7">
    <name type="scientific">Ensete ventricosum</name>
    <name type="common">Abyssinian banana</name>
    <name type="synonym">Musa ensete</name>
    <dbReference type="NCBI Taxonomy" id="4639"/>
    <lineage>
        <taxon>Eukaryota</taxon>
        <taxon>Viridiplantae</taxon>
        <taxon>Streptophyta</taxon>
        <taxon>Embryophyta</taxon>
        <taxon>Tracheophyta</taxon>
        <taxon>Spermatophyta</taxon>
        <taxon>Magnoliopsida</taxon>
        <taxon>Liliopsida</taxon>
        <taxon>Zingiberales</taxon>
        <taxon>Musaceae</taxon>
        <taxon>Ensete</taxon>
    </lineage>
</organism>
<evidence type="ECO:0000256" key="2">
    <source>
        <dbReference type="ARBA" id="ARBA00022664"/>
    </source>
</evidence>
<feature type="compositionally biased region" description="Polar residues" evidence="5">
    <location>
        <begin position="16"/>
        <end position="30"/>
    </location>
</feature>
<gene>
    <name evidence="6" type="ORF">B296_00012925</name>
</gene>
<dbReference type="GO" id="GO:0006397">
    <property type="term" value="P:mRNA processing"/>
    <property type="evidence" value="ECO:0007669"/>
    <property type="project" value="UniProtKB-KW"/>
</dbReference>
<sequence>MAARGSTSTSRASSGPQRSTIQWNSNYQTPASALYGSYEASGSSGRSSSYGEASGPPAADPIAMMEFYMKKAAQGERMKQPKQSKDEMPPPASLQGAILNSAIAYMIVIPENVEVECEGLGSDKRGRAVPVMAGQVKKDNLGVGAQKPGENLGGLTAAGAADAGLGSWRGKDPPCLALMAQIPRLWYMFDLENFPMPRTRLGFRLAVLSFFGGDMARAKRGREMRRTVEPSNGRRGRLAKDTEGIIYRRRLETLVE</sequence>
<dbReference type="EMBL" id="AMZH03000217">
    <property type="protein sequence ID" value="RRT84862.1"/>
    <property type="molecule type" value="Genomic_DNA"/>
</dbReference>
<evidence type="ECO:0000256" key="4">
    <source>
        <dbReference type="ARBA" id="ARBA00023242"/>
    </source>
</evidence>
<evidence type="ECO:0000313" key="7">
    <source>
        <dbReference type="Proteomes" id="UP000287651"/>
    </source>
</evidence>
<name>A0A427B8Q1_ENSVE</name>
<feature type="compositionally biased region" description="Low complexity" evidence="5">
    <location>
        <begin position="1"/>
        <end position="15"/>
    </location>
</feature>
<feature type="compositionally biased region" description="Basic and acidic residues" evidence="5">
    <location>
        <begin position="73"/>
        <end position="88"/>
    </location>
</feature>
<feature type="region of interest" description="Disordered" evidence="5">
    <location>
        <begin position="73"/>
        <end position="93"/>
    </location>
</feature>
<evidence type="ECO:0000313" key="6">
    <source>
        <dbReference type="EMBL" id="RRT84862.1"/>
    </source>
</evidence>
<comment type="caution">
    <text evidence="6">The sequence shown here is derived from an EMBL/GenBank/DDBJ whole genome shotgun (WGS) entry which is preliminary data.</text>
</comment>
<keyword evidence="2" id="KW-0507">mRNA processing</keyword>
<reference evidence="6 7" key="1">
    <citation type="journal article" date="2014" name="Agronomy (Basel)">
        <title>A Draft Genome Sequence for Ensete ventricosum, the Drought-Tolerant Tree Against Hunger.</title>
        <authorList>
            <person name="Harrison J."/>
            <person name="Moore K.A."/>
            <person name="Paszkiewicz K."/>
            <person name="Jones T."/>
            <person name="Grant M."/>
            <person name="Ambacheew D."/>
            <person name="Muzemil S."/>
            <person name="Studholme D.J."/>
        </authorList>
    </citation>
    <scope>NUCLEOTIDE SEQUENCE [LARGE SCALE GENOMIC DNA]</scope>
</reference>
<dbReference type="Proteomes" id="UP000287651">
    <property type="component" value="Unassembled WGS sequence"/>
</dbReference>
<proteinExistence type="predicted"/>
<evidence type="ECO:0000256" key="1">
    <source>
        <dbReference type="ARBA" id="ARBA00004123"/>
    </source>
</evidence>
<dbReference type="PANTHER" id="PTHR23340">
    <property type="entry name" value="ARGININE/SERINE RICH SPLICING FACTOR SF4/14"/>
    <property type="match status" value="1"/>
</dbReference>
<dbReference type="InterPro" id="IPR040169">
    <property type="entry name" value="SUGP1/2"/>
</dbReference>
<keyword evidence="3" id="KW-0508">mRNA splicing</keyword>
<dbReference type="GO" id="GO:0003723">
    <property type="term" value="F:RNA binding"/>
    <property type="evidence" value="ECO:0007669"/>
    <property type="project" value="TreeGrafter"/>
</dbReference>
<dbReference type="GO" id="GO:0008380">
    <property type="term" value="P:RNA splicing"/>
    <property type="evidence" value="ECO:0007669"/>
    <property type="project" value="UniProtKB-KW"/>
</dbReference>
<comment type="subcellular location">
    <subcellularLocation>
        <location evidence="1">Nucleus</location>
    </subcellularLocation>
</comment>
<dbReference type="GO" id="GO:0005654">
    <property type="term" value="C:nucleoplasm"/>
    <property type="evidence" value="ECO:0007669"/>
    <property type="project" value="TreeGrafter"/>
</dbReference>
<evidence type="ECO:0000256" key="5">
    <source>
        <dbReference type="SAM" id="MobiDB-lite"/>
    </source>
</evidence>